<dbReference type="EMBL" id="CZCS02000163">
    <property type="protein sequence ID" value="VXD17021.1"/>
    <property type="molecule type" value="Genomic_DNA"/>
</dbReference>
<comment type="caution">
    <text evidence="1">The sequence shown here is derived from an EMBL/GenBank/DDBJ whole genome shotgun (WGS) entry which is preliminary data.</text>
</comment>
<dbReference type="AlphaFoldDB" id="A0A7Z9BPW6"/>
<protein>
    <submittedName>
        <fullName evidence="1">Uncharacterized protein</fullName>
    </submittedName>
</protein>
<dbReference type="Proteomes" id="UP000182190">
    <property type="component" value="Unassembled WGS sequence"/>
</dbReference>
<dbReference type="OrthoDB" id="9859995at2"/>
<dbReference type="RefSeq" id="WP_083616904.1">
    <property type="nucleotide sequence ID" value="NZ_LR734992.1"/>
</dbReference>
<evidence type="ECO:0000313" key="1">
    <source>
        <dbReference type="EMBL" id="VXD17021.1"/>
    </source>
</evidence>
<keyword evidence="2" id="KW-1185">Reference proteome</keyword>
<name>A0A7Z9BPW6_9CYAN</name>
<sequence length="129" mass="15222">MSETIEICLEIKEAQIIDPRVVFVNNRAYYPEQVIYESSLWNVNRPQFRKVYRLLKAVMPQLNEGEYGTLISEEGKKILDAFRIMSLTLGEKKALDEVRWGRFNPDEWLAYSPNLLDRVRNLSKRQNRG</sequence>
<proteinExistence type="predicted"/>
<accession>A0A7Z9BPW6</accession>
<gene>
    <name evidence="1" type="ORF">PL9631_250140</name>
</gene>
<organism evidence="1 2">
    <name type="scientific">Planktothrix paucivesiculata PCC 9631</name>
    <dbReference type="NCBI Taxonomy" id="671071"/>
    <lineage>
        <taxon>Bacteria</taxon>
        <taxon>Bacillati</taxon>
        <taxon>Cyanobacteriota</taxon>
        <taxon>Cyanophyceae</taxon>
        <taxon>Oscillatoriophycideae</taxon>
        <taxon>Oscillatoriales</taxon>
        <taxon>Microcoleaceae</taxon>
        <taxon>Planktothrix</taxon>
    </lineage>
</organism>
<reference evidence="1" key="1">
    <citation type="submission" date="2019-10" db="EMBL/GenBank/DDBJ databases">
        <authorList>
            <consortium name="Genoscope - CEA"/>
            <person name="William W."/>
        </authorList>
    </citation>
    <scope>NUCLEOTIDE SEQUENCE [LARGE SCALE GENOMIC DNA]</scope>
    <source>
        <strain evidence="1">BBR_PRJEB10994</strain>
    </source>
</reference>
<evidence type="ECO:0000313" key="2">
    <source>
        <dbReference type="Proteomes" id="UP000182190"/>
    </source>
</evidence>